<evidence type="ECO:0000256" key="1">
    <source>
        <dbReference type="SAM" id="MobiDB-lite"/>
    </source>
</evidence>
<evidence type="ECO:0000313" key="3">
    <source>
        <dbReference type="Proteomes" id="UP001519460"/>
    </source>
</evidence>
<reference evidence="2 3" key="1">
    <citation type="journal article" date="2023" name="Sci. Data">
        <title>Genome assembly of the Korean intertidal mud-creeper Batillaria attramentaria.</title>
        <authorList>
            <person name="Patra A.K."/>
            <person name="Ho P.T."/>
            <person name="Jun S."/>
            <person name="Lee S.J."/>
            <person name="Kim Y."/>
            <person name="Won Y.J."/>
        </authorList>
    </citation>
    <scope>NUCLEOTIDE SEQUENCE [LARGE SCALE GENOMIC DNA]</scope>
    <source>
        <strain evidence="2">Wonlab-2016</strain>
    </source>
</reference>
<dbReference type="EMBL" id="JACVVK020000032">
    <property type="protein sequence ID" value="KAK7501253.1"/>
    <property type="molecule type" value="Genomic_DNA"/>
</dbReference>
<proteinExistence type="predicted"/>
<keyword evidence="3" id="KW-1185">Reference proteome</keyword>
<accession>A0ABD0LPU4</accession>
<feature type="compositionally biased region" description="Basic and acidic residues" evidence="1">
    <location>
        <begin position="85"/>
        <end position="94"/>
    </location>
</feature>
<comment type="caution">
    <text evidence="2">The sequence shown here is derived from an EMBL/GenBank/DDBJ whole genome shotgun (WGS) entry which is preliminary data.</text>
</comment>
<dbReference type="Proteomes" id="UP001519460">
    <property type="component" value="Unassembled WGS sequence"/>
</dbReference>
<feature type="region of interest" description="Disordered" evidence="1">
    <location>
        <begin position="76"/>
        <end position="103"/>
    </location>
</feature>
<sequence length="626" mass="70019">MVAGYFPSAINSHRQRRTARRTTCAANQVETRLGEEISRSSRIVGTSNHGPGTIKCPGVGFKRIFDVRCHGICVGPQSSDMDTSDSTHGKDKSLIDSSGSDSDSVFPMLQACHIKERKKNARSVTGDEKSREGITLENEQNCEAGEGEISERGMTAENEQNCEAGEGEISERGMTAENEQNCETGEGEISERGMAAENEQNCEAGEGEISERGMAAENEQNCEGELPWEGVYLQSRGTGKYKWDKKHSCKYCKKLVLKMSTHMMTVHDKEPEVAKILAMDKGCKQRRQAWIALQDEGDYLYNVSVLEKRSGTIIPKYRTKTGKVEDMIACCFCRGLYQRKLVSVHTKHCHKKPSTAGPHRKGEAAKMGRLMLPVPLDVESSFFHKVIAKLRDDEISRIIKSDSLLLKYGTRLFDRRDIEEHSANQINARMRELGRLVQILREKSEMKVSTLNAVISAFHFDLLVSAVKDVAEFDANKHEFRKGYLAMRLGHSLKKCSRIKRSEATKQLGQGSDDEWQNQIKEADQFDSVFSGDWYDCISATAAQSVGRQTMNKPKLIPSCEDVVKVQNLLDQKMASSDYPTVVKATLCAVSLFNRKRGGELQRMKTTDLQSTFGPTTNTNHDLLKV</sequence>
<feature type="region of interest" description="Disordered" evidence="1">
    <location>
        <begin position="1"/>
        <end position="21"/>
    </location>
</feature>
<evidence type="ECO:0000313" key="2">
    <source>
        <dbReference type="EMBL" id="KAK7501253.1"/>
    </source>
</evidence>
<dbReference type="PANTHER" id="PTHR33480:SF1">
    <property type="entry name" value="TYR RECOMBINASE DOMAIN-CONTAINING PROTEIN"/>
    <property type="match status" value="1"/>
</dbReference>
<protein>
    <submittedName>
        <fullName evidence="2">Uncharacterized protein</fullName>
    </submittedName>
</protein>
<dbReference type="AlphaFoldDB" id="A0ABD0LPU4"/>
<gene>
    <name evidence="2" type="ORF">BaRGS_00007378</name>
</gene>
<name>A0ABD0LPU4_9CAEN</name>
<organism evidence="2 3">
    <name type="scientific">Batillaria attramentaria</name>
    <dbReference type="NCBI Taxonomy" id="370345"/>
    <lineage>
        <taxon>Eukaryota</taxon>
        <taxon>Metazoa</taxon>
        <taxon>Spiralia</taxon>
        <taxon>Lophotrochozoa</taxon>
        <taxon>Mollusca</taxon>
        <taxon>Gastropoda</taxon>
        <taxon>Caenogastropoda</taxon>
        <taxon>Sorbeoconcha</taxon>
        <taxon>Cerithioidea</taxon>
        <taxon>Batillariidae</taxon>
        <taxon>Batillaria</taxon>
    </lineage>
</organism>
<dbReference type="PANTHER" id="PTHR33480">
    <property type="entry name" value="SET DOMAIN-CONTAINING PROTEIN-RELATED"/>
    <property type="match status" value="1"/>
</dbReference>